<dbReference type="Gene3D" id="1.10.1220.10">
    <property type="entry name" value="Met repressor-like"/>
    <property type="match status" value="1"/>
</dbReference>
<dbReference type="InterPro" id="IPR013321">
    <property type="entry name" value="Arc_rbn_hlx_hlx"/>
</dbReference>
<dbReference type="GO" id="GO:0006355">
    <property type="term" value="P:regulation of DNA-templated transcription"/>
    <property type="evidence" value="ECO:0007669"/>
    <property type="project" value="InterPro"/>
</dbReference>
<evidence type="ECO:0000313" key="4">
    <source>
        <dbReference type="Proteomes" id="UP000324707"/>
    </source>
</evidence>
<dbReference type="Pfam" id="PF04221">
    <property type="entry name" value="RelB"/>
    <property type="match status" value="1"/>
</dbReference>
<comment type="caution">
    <text evidence="3">The sequence shown here is derived from an EMBL/GenBank/DDBJ whole genome shotgun (WGS) entry which is preliminary data.</text>
</comment>
<dbReference type="PANTHER" id="PTHR38781">
    <property type="entry name" value="ANTITOXIN DINJ-RELATED"/>
    <property type="match status" value="1"/>
</dbReference>
<name>A0A5C8E1Y7_9SPIR</name>
<dbReference type="InterPro" id="IPR007337">
    <property type="entry name" value="RelB/DinJ"/>
</dbReference>
<sequence length="85" mass="10217">MMKIEIDDKVKKDADKLFKELGLDTNTAINIFLKQSINKRAIPFRVKNEERNFYNDKNVKILKERYDRLHSKDKSEIVFKELIDE</sequence>
<evidence type="ECO:0000256" key="1">
    <source>
        <dbReference type="ARBA" id="ARBA00010562"/>
    </source>
</evidence>
<dbReference type="PANTHER" id="PTHR38781:SF1">
    <property type="entry name" value="ANTITOXIN DINJ-RELATED"/>
    <property type="match status" value="1"/>
</dbReference>
<dbReference type="GO" id="GO:0006351">
    <property type="term" value="P:DNA-templated transcription"/>
    <property type="evidence" value="ECO:0007669"/>
    <property type="project" value="TreeGrafter"/>
</dbReference>
<dbReference type="AlphaFoldDB" id="A0A5C8E1Y7"/>
<evidence type="ECO:0000256" key="2">
    <source>
        <dbReference type="ARBA" id="ARBA00022649"/>
    </source>
</evidence>
<accession>A0A5C8E1Y7</accession>
<gene>
    <name evidence="3" type="ORF">EPJ69_07970</name>
</gene>
<reference evidence="3 4" key="1">
    <citation type="journal article" date="1992" name="Lakartidningen">
        <title>[Penicillin V and not amoxicillin is the first choice preparation in acute otitis].</title>
        <authorList>
            <person name="Kamme C."/>
            <person name="Lundgren K."/>
            <person name="Prellner K."/>
        </authorList>
    </citation>
    <scope>NUCLEOTIDE SEQUENCE [LARGE SCALE GENOMIC DNA]</scope>
    <source>
        <strain evidence="3 4">PC5538III-lc</strain>
    </source>
</reference>
<dbReference type="NCBIfam" id="TIGR02384">
    <property type="entry name" value="RelB_DinJ"/>
    <property type="match status" value="1"/>
</dbReference>
<proteinExistence type="inferred from homology"/>
<dbReference type="Proteomes" id="UP000324707">
    <property type="component" value="Unassembled WGS sequence"/>
</dbReference>
<comment type="similarity">
    <text evidence="1">Belongs to the RelB/DinJ antitoxin family.</text>
</comment>
<organism evidence="3 4">
    <name type="scientific">Brachyspira aalborgi</name>
    <dbReference type="NCBI Taxonomy" id="29522"/>
    <lineage>
        <taxon>Bacteria</taxon>
        <taxon>Pseudomonadati</taxon>
        <taxon>Spirochaetota</taxon>
        <taxon>Spirochaetia</taxon>
        <taxon>Brachyspirales</taxon>
        <taxon>Brachyspiraceae</taxon>
        <taxon>Brachyspira</taxon>
    </lineage>
</organism>
<dbReference type="EMBL" id="SAXX01000021">
    <property type="protein sequence ID" value="TXJ31605.1"/>
    <property type="molecule type" value="Genomic_DNA"/>
</dbReference>
<keyword evidence="2" id="KW-1277">Toxin-antitoxin system</keyword>
<protein>
    <submittedName>
        <fullName evidence="3">Type II toxin-antitoxin system RelB/DinJ family antitoxin</fullName>
    </submittedName>
</protein>
<evidence type="ECO:0000313" key="3">
    <source>
        <dbReference type="EMBL" id="TXJ31605.1"/>
    </source>
</evidence>